<dbReference type="EMBL" id="JACHXH010000039">
    <property type="protein sequence ID" value="MBB3138862.1"/>
    <property type="molecule type" value="Genomic_DNA"/>
</dbReference>
<accession>A0A3R9GTD6</accession>
<sequence>MSDKTVIGIDIGTTAIKAVLVTGAGTQLGHYVESYPTARPAPGIVEQEPDDWIRVAIQALAGFERDFDLGGLQAIGICSQANTHVFIDRNATPLAPAIVWQDLRCADIAAELDGQVGAESRIAWWGAPLPIDASHCLSRMEWMRRNRPDIWGRSRAVILPKDYCIARLTGEVAADAIASIGLVDGQLNYIKALLDLVPDAVQRLPPLRDFTHVVGRVLPGLPCAGTPVIVGTMDAWSGMFGVDVGKVGSAMYLSGTSDVLGIVSPKRVPTPGVAAFPTYQEITLHAAPIQSGGASLAWLSRLLGRSIDELCVLAAAMSGQERIPLFIPHLDGERAPLWDPFARGIFLGLDSSMGPAHLVRSVMEGVAYSAQWALETLERSADSSPSILNCGGGGFASDVWNQIRADVLGRTLRCVRSADAAATGAAAMALAGIGAAGSIADAASRIVQFEREFRPDPARRGYHEVRMALLKDSYAATQDISRRHVTSVL</sequence>
<dbReference type="PROSITE" id="PS00445">
    <property type="entry name" value="FGGY_KINASES_2"/>
    <property type="match status" value="1"/>
</dbReference>
<dbReference type="EMBL" id="RJJT01000036">
    <property type="protein sequence ID" value="RSB60936.1"/>
    <property type="molecule type" value="Genomic_DNA"/>
</dbReference>
<evidence type="ECO:0000313" key="10">
    <source>
        <dbReference type="Proteomes" id="UP000518315"/>
    </source>
</evidence>
<feature type="domain" description="Carbohydrate kinase FGGY N-terminal" evidence="5">
    <location>
        <begin position="6"/>
        <end position="241"/>
    </location>
</feature>
<dbReference type="EC" id="2.7.1.17" evidence="7"/>
<feature type="domain" description="Carbohydrate kinase FGGY C-terminal" evidence="6">
    <location>
        <begin position="251"/>
        <end position="430"/>
    </location>
</feature>
<reference evidence="8 9" key="1">
    <citation type="submission" date="2018-11" db="EMBL/GenBank/DDBJ databases">
        <authorList>
            <person name="Huo Y."/>
        </authorList>
    </citation>
    <scope>NUCLEOTIDE SEQUENCE [LARGE SCALE GENOMIC DNA]</scope>
    <source>
        <strain evidence="8 9">DSM 30132</strain>
    </source>
</reference>
<dbReference type="SUPFAM" id="SSF53067">
    <property type="entry name" value="Actin-like ATPase domain"/>
    <property type="match status" value="2"/>
</dbReference>
<dbReference type="InterPro" id="IPR000577">
    <property type="entry name" value="Carb_kinase_FGGY"/>
</dbReference>
<keyword evidence="10" id="KW-1185">Reference proteome</keyword>
<dbReference type="PIRSF" id="PIRSF000538">
    <property type="entry name" value="GlpK"/>
    <property type="match status" value="1"/>
</dbReference>
<evidence type="ECO:0000259" key="6">
    <source>
        <dbReference type="Pfam" id="PF02782"/>
    </source>
</evidence>
<dbReference type="Proteomes" id="UP000277279">
    <property type="component" value="Unassembled WGS sequence"/>
</dbReference>
<reference evidence="7 10" key="2">
    <citation type="submission" date="2020-08" db="EMBL/GenBank/DDBJ databases">
        <title>Genomic Encyclopedia of Type Strains, Phase III (KMG-III): the genomes of soil and plant-associated and newly described type strains.</title>
        <authorList>
            <person name="Whitman W."/>
        </authorList>
    </citation>
    <scope>NUCLEOTIDE SEQUENCE [LARGE SCALE GENOMIC DNA]</scope>
    <source>
        <strain evidence="7 10">CECT 4113</strain>
    </source>
</reference>
<dbReference type="OrthoDB" id="9805576at2"/>
<evidence type="ECO:0000259" key="5">
    <source>
        <dbReference type="Pfam" id="PF00370"/>
    </source>
</evidence>
<dbReference type="GO" id="GO:0004856">
    <property type="term" value="F:D-xylulokinase activity"/>
    <property type="evidence" value="ECO:0007669"/>
    <property type="project" value="UniProtKB-EC"/>
</dbReference>
<proteinExistence type="inferred from homology"/>
<dbReference type="Pfam" id="PF00370">
    <property type="entry name" value="FGGY_N"/>
    <property type="match status" value="1"/>
</dbReference>
<evidence type="ECO:0000313" key="8">
    <source>
        <dbReference type="EMBL" id="RSB60936.1"/>
    </source>
</evidence>
<dbReference type="PANTHER" id="PTHR43095:SF2">
    <property type="entry name" value="GLUCONOKINASE"/>
    <property type="match status" value="1"/>
</dbReference>
<dbReference type="InterPro" id="IPR018485">
    <property type="entry name" value="FGGY_C"/>
</dbReference>
<organism evidence="8 9">
    <name type="scientific">Rhizobium pisi</name>
    <dbReference type="NCBI Taxonomy" id="574561"/>
    <lineage>
        <taxon>Bacteria</taxon>
        <taxon>Pseudomonadati</taxon>
        <taxon>Pseudomonadota</taxon>
        <taxon>Alphaproteobacteria</taxon>
        <taxon>Hyphomicrobiales</taxon>
        <taxon>Rhizobiaceae</taxon>
        <taxon>Rhizobium/Agrobacterium group</taxon>
        <taxon>Rhizobium</taxon>
    </lineage>
</organism>
<keyword evidence="2 4" id="KW-0808">Transferase</keyword>
<dbReference type="Gene3D" id="3.30.420.40">
    <property type="match status" value="2"/>
</dbReference>
<evidence type="ECO:0000313" key="9">
    <source>
        <dbReference type="Proteomes" id="UP000277279"/>
    </source>
</evidence>
<evidence type="ECO:0000256" key="3">
    <source>
        <dbReference type="ARBA" id="ARBA00022777"/>
    </source>
</evidence>
<dbReference type="RefSeq" id="WP_125850712.1">
    <property type="nucleotide sequence ID" value="NZ_JACHXH010000039.1"/>
</dbReference>
<name>A0A3R9GTD6_9HYPH</name>
<gene>
    <name evidence="8" type="ORF">EFD55_31245</name>
    <name evidence="7" type="ORF">FHS26_006641</name>
</gene>
<dbReference type="PANTHER" id="PTHR43095">
    <property type="entry name" value="SUGAR KINASE"/>
    <property type="match status" value="1"/>
</dbReference>
<dbReference type="Pfam" id="PF02782">
    <property type="entry name" value="FGGY_C"/>
    <property type="match status" value="1"/>
</dbReference>
<evidence type="ECO:0000256" key="1">
    <source>
        <dbReference type="ARBA" id="ARBA00009156"/>
    </source>
</evidence>
<comment type="caution">
    <text evidence="8">The sequence shown here is derived from an EMBL/GenBank/DDBJ whole genome shotgun (WGS) entry which is preliminary data.</text>
</comment>
<dbReference type="InterPro" id="IPR018483">
    <property type="entry name" value="Carb_kinase_FGGY_CS"/>
</dbReference>
<protein>
    <submittedName>
        <fullName evidence="8">Carbohydrate kinase</fullName>
    </submittedName>
    <submittedName>
        <fullName evidence="7">Xylulokinase</fullName>
        <ecNumber evidence="7">2.7.1.17</ecNumber>
    </submittedName>
</protein>
<evidence type="ECO:0000256" key="4">
    <source>
        <dbReference type="RuleBase" id="RU003733"/>
    </source>
</evidence>
<comment type="similarity">
    <text evidence="1 4">Belongs to the FGGY kinase family.</text>
</comment>
<evidence type="ECO:0000313" key="7">
    <source>
        <dbReference type="EMBL" id="MBB3138862.1"/>
    </source>
</evidence>
<evidence type="ECO:0000256" key="2">
    <source>
        <dbReference type="ARBA" id="ARBA00022679"/>
    </source>
</evidence>
<dbReference type="InterPro" id="IPR043129">
    <property type="entry name" value="ATPase_NBD"/>
</dbReference>
<keyword evidence="3 4" id="KW-0418">Kinase</keyword>
<dbReference type="AlphaFoldDB" id="A0A3R9GTD6"/>
<dbReference type="InterPro" id="IPR050406">
    <property type="entry name" value="FGGY_Carb_Kinase"/>
</dbReference>
<dbReference type="InterPro" id="IPR018484">
    <property type="entry name" value="FGGY_N"/>
</dbReference>
<dbReference type="Proteomes" id="UP000518315">
    <property type="component" value="Unassembled WGS sequence"/>
</dbReference>